<dbReference type="Proteomes" id="UP000314982">
    <property type="component" value="Unassembled WGS sequence"/>
</dbReference>
<dbReference type="GO" id="GO:0030215">
    <property type="term" value="F:semaphorin receptor binding"/>
    <property type="evidence" value="ECO:0007669"/>
    <property type="project" value="InterPro"/>
</dbReference>
<dbReference type="SMART" id="SM00630">
    <property type="entry name" value="Sema"/>
    <property type="match status" value="1"/>
</dbReference>
<keyword evidence="7" id="KW-1185">Reference proteome</keyword>
<dbReference type="Ensembl" id="ENSHHUT00000078357.1">
    <property type="protein sequence ID" value="ENSHHUP00000075881.1"/>
    <property type="gene ID" value="ENSHHUG00000044374.1"/>
</dbReference>
<proteinExistence type="predicted"/>
<dbReference type="AlphaFoldDB" id="A0A4W5QER4"/>
<accession>A0A4W5QER4</accession>
<evidence type="ECO:0000259" key="5">
    <source>
        <dbReference type="PROSITE" id="PS51004"/>
    </source>
</evidence>
<protein>
    <recommendedName>
        <fullName evidence="5">Sema domain-containing protein</fullName>
    </recommendedName>
</protein>
<dbReference type="GO" id="GO:0005886">
    <property type="term" value="C:plasma membrane"/>
    <property type="evidence" value="ECO:0007669"/>
    <property type="project" value="TreeGrafter"/>
</dbReference>
<evidence type="ECO:0000256" key="1">
    <source>
        <dbReference type="ARBA" id="ARBA00023157"/>
    </source>
</evidence>
<dbReference type="FunFam" id="2.130.10.10:FF:000052">
    <property type="entry name" value="semaphorin-3F isoform X2"/>
    <property type="match status" value="1"/>
</dbReference>
<dbReference type="Gene3D" id="2.130.10.10">
    <property type="entry name" value="YVTN repeat-like/Quinoprotein amine dehydrogenase"/>
    <property type="match status" value="1"/>
</dbReference>
<dbReference type="InterPro" id="IPR027231">
    <property type="entry name" value="Semaphorin"/>
</dbReference>
<reference evidence="6" key="2">
    <citation type="submission" date="2025-08" db="UniProtKB">
        <authorList>
            <consortium name="Ensembl"/>
        </authorList>
    </citation>
    <scope>IDENTIFICATION</scope>
</reference>
<reference evidence="6" key="3">
    <citation type="submission" date="2025-09" db="UniProtKB">
        <authorList>
            <consortium name="Ensembl"/>
        </authorList>
    </citation>
    <scope>IDENTIFICATION</scope>
</reference>
<dbReference type="PROSITE" id="PS51004">
    <property type="entry name" value="SEMA"/>
    <property type="match status" value="1"/>
</dbReference>
<dbReference type="Pfam" id="PF01403">
    <property type="entry name" value="Sema"/>
    <property type="match status" value="1"/>
</dbReference>
<feature type="compositionally biased region" description="Basic and acidic residues" evidence="4">
    <location>
        <begin position="622"/>
        <end position="647"/>
    </location>
</feature>
<keyword evidence="1" id="KW-1015">Disulfide bond</keyword>
<organism evidence="6 7">
    <name type="scientific">Hucho hucho</name>
    <name type="common">huchen</name>
    <dbReference type="NCBI Taxonomy" id="62062"/>
    <lineage>
        <taxon>Eukaryota</taxon>
        <taxon>Metazoa</taxon>
        <taxon>Chordata</taxon>
        <taxon>Craniata</taxon>
        <taxon>Vertebrata</taxon>
        <taxon>Euteleostomi</taxon>
        <taxon>Actinopterygii</taxon>
        <taxon>Neopterygii</taxon>
        <taxon>Teleostei</taxon>
        <taxon>Protacanthopterygii</taxon>
        <taxon>Salmoniformes</taxon>
        <taxon>Salmonidae</taxon>
        <taxon>Salmoninae</taxon>
        <taxon>Hucho</taxon>
    </lineage>
</organism>
<feature type="compositionally biased region" description="Basic residues" evidence="4">
    <location>
        <begin position="648"/>
        <end position="660"/>
    </location>
</feature>
<dbReference type="PANTHER" id="PTHR11036">
    <property type="entry name" value="SEMAPHORIN"/>
    <property type="match status" value="1"/>
</dbReference>
<sequence>MAIKRKSSWLPLLDIKILPFSSATELILHMIYTNVVSLCLLDTRAVRPFSFSFNTSDYRILLMDQDQGRLYLGSREYLVALDMHNVNKEPLIIHWPTSDKRRGECRMTGKGGQGECANFVRMIEPWNRTHLYTCGTGAYQPICTFINRGWKAEDYVFRLVPGFMESGKGKCSYDPSQENIAALIDGNLYAGVHVDFMGTDAALFRTMGGRTAVRTEQYDSKWLNEPVFIQIQQIPDSAERNDDKLYFFFREKSLDAGGGASPSVLARVGRVCLNDEGGQKSLVNRWTTFLKARLVCSVIGEDGVETLFDELRDVFIQPTQDERNPVVYALFTTAGSVFKGSAVCVYSMADIRNVFNGPFSHKHGHNYQWTAYTGKIPYPRPGTCPGGTFTPGIRTSKDFSDEAVNFMRAHPLMYHPVYPIHRRPLVVRTGVDYRFTALVVDQVDAVDARYEVLFLGTDRGTVQKVIVLPKDPSTMEELTLEEVEVFRTRAAVKTMKISSKRQQLYVSSEAGLTQVSLHRCGVYGRACSDCCLARDPYCAWDGESCSAFTPATKRRSRRQDVKHGDPLRQCRGFNAKVENRQRETVQFGVEGSSTFLECQPRSPQATVKWLYQREGRRKAVRRKIENEGGRERERKSCTTKDLEQDMRKNRKLRQKTQKRHKRIEQDLTVIPVAYLALFSRYPSTLPPPRPPALPPSLLSYLPKQVARTPSPGPMEGGQTSSQGPSPVHLRRGVKLSLFFLFSLSCSTLLHKTLIFSSSGGRRQNA</sequence>
<reference evidence="7" key="1">
    <citation type="submission" date="2018-06" db="EMBL/GenBank/DDBJ databases">
        <title>Genome assembly of Danube salmon.</title>
        <authorList>
            <person name="Macqueen D.J."/>
            <person name="Gundappa M.K."/>
        </authorList>
    </citation>
    <scope>NUCLEOTIDE SEQUENCE [LARGE SCALE GENOMIC DNA]</scope>
</reference>
<keyword evidence="2" id="KW-0325">Glycoprotein</keyword>
<evidence type="ECO:0000256" key="3">
    <source>
        <dbReference type="PROSITE-ProRule" id="PRU00352"/>
    </source>
</evidence>
<dbReference type="GO" id="GO:0030335">
    <property type="term" value="P:positive regulation of cell migration"/>
    <property type="evidence" value="ECO:0007669"/>
    <property type="project" value="TreeGrafter"/>
</dbReference>
<dbReference type="GO" id="GO:0007411">
    <property type="term" value="P:axon guidance"/>
    <property type="evidence" value="ECO:0007669"/>
    <property type="project" value="TreeGrafter"/>
</dbReference>
<feature type="region of interest" description="Disordered" evidence="4">
    <location>
        <begin position="703"/>
        <end position="727"/>
    </location>
</feature>
<dbReference type="GO" id="GO:0001755">
    <property type="term" value="P:neural crest cell migration"/>
    <property type="evidence" value="ECO:0007669"/>
    <property type="project" value="TreeGrafter"/>
</dbReference>
<dbReference type="Gene3D" id="3.30.1680.10">
    <property type="entry name" value="ligand-binding face of the semaphorins, domain 2"/>
    <property type="match status" value="1"/>
</dbReference>
<dbReference type="GO" id="GO:0045499">
    <property type="term" value="F:chemorepellent activity"/>
    <property type="evidence" value="ECO:0007669"/>
    <property type="project" value="TreeGrafter"/>
</dbReference>
<dbReference type="GO" id="GO:0071526">
    <property type="term" value="P:semaphorin-plexin signaling pathway"/>
    <property type="evidence" value="ECO:0007669"/>
    <property type="project" value="TreeGrafter"/>
</dbReference>
<feature type="region of interest" description="Disordered" evidence="4">
    <location>
        <begin position="621"/>
        <end position="660"/>
    </location>
</feature>
<comment type="caution">
    <text evidence="3">Lacks conserved residue(s) required for the propagation of feature annotation.</text>
</comment>
<evidence type="ECO:0000256" key="2">
    <source>
        <dbReference type="ARBA" id="ARBA00023180"/>
    </source>
</evidence>
<evidence type="ECO:0000313" key="7">
    <source>
        <dbReference type="Proteomes" id="UP000314982"/>
    </source>
</evidence>
<dbReference type="GeneTree" id="ENSGT00940000165056"/>
<dbReference type="SUPFAM" id="SSF103575">
    <property type="entry name" value="Plexin repeat"/>
    <property type="match status" value="1"/>
</dbReference>
<dbReference type="InterPro" id="IPR015943">
    <property type="entry name" value="WD40/YVTN_repeat-like_dom_sf"/>
</dbReference>
<dbReference type="PANTHER" id="PTHR11036:SF28">
    <property type="entry name" value="SEMA DOMAIN, IMMUNOGLOBULIN DOMAIN (IG), SHORT BASIC DOMAIN, SECRETED, (SEMAPHORIN) 3GA ISOFORM X1-RELATED"/>
    <property type="match status" value="1"/>
</dbReference>
<evidence type="ECO:0000256" key="4">
    <source>
        <dbReference type="SAM" id="MobiDB-lite"/>
    </source>
</evidence>
<dbReference type="InterPro" id="IPR036352">
    <property type="entry name" value="Semap_dom_sf"/>
</dbReference>
<dbReference type="InterPro" id="IPR016201">
    <property type="entry name" value="PSI"/>
</dbReference>
<dbReference type="InterPro" id="IPR001627">
    <property type="entry name" value="Semap_dom"/>
</dbReference>
<evidence type="ECO:0000313" key="6">
    <source>
        <dbReference type="Ensembl" id="ENSHHUP00000075881.1"/>
    </source>
</evidence>
<dbReference type="SMART" id="SM00423">
    <property type="entry name" value="PSI"/>
    <property type="match status" value="1"/>
</dbReference>
<dbReference type="SUPFAM" id="SSF101912">
    <property type="entry name" value="Sema domain"/>
    <property type="match status" value="1"/>
</dbReference>
<dbReference type="STRING" id="62062.ENSHHUP00000075881"/>
<name>A0A4W5QER4_9TELE</name>
<feature type="domain" description="Sema" evidence="5">
    <location>
        <begin position="27"/>
        <end position="517"/>
    </location>
</feature>
<dbReference type="FunFam" id="3.30.1680.10:FF:000001">
    <property type="entry name" value="Semaphorin 3F like"/>
    <property type="match status" value="1"/>
</dbReference>